<dbReference type="PANTHER" id="PTHR47764:SF2">
    <property type="entry name" value="UBIQUITIN-LIKE PROTEASE FAMILY PROFILE DOMAIN-CONTAINING PROTEIN"/>
    <property type="match status" value="1"/>
</dbReference>
<comment type="similarity">
    <text evidence="1">Belongs to the peptidase C48 family.</text>
</comment>
<evidence type="ECO:0000313" key="8">
    <source>
        <dbReference type="Proteomes" id="UP000237347"/>
    </source>
</evidence>
<keyword evidence="5" id="KW-0472">Membrane</keyword>
<keyword evidence="8" id="KW-1185">Reference proteome</keyword>
<dbReference type="SUPFAM" id="SSF54001">
    <property type="entry name" value="Cysteine proteinases"/>
    <property type="match status" value="1"/>
</dbReference>
<dbReference type="Pfam" id="PF02902">
    <property type="entry name" value="Peptidase_C48"/>
    <property type="match status" value="1"/>
</dbReference>
<accession>A0AAW0L422</accession>
<dbReference type="GO" id="GO:0006508">
    <property type="term" value="P:proteolysis"/>
    <property type="evidence" value="ECO:0007669"/>
    <property type="project" value="UniProtKB-KW"/>
</dbReference>
<keyword evidence="3" id="KW-0378">Hydrolase</keyword>
<dbReference type="Proteomes" id="UP000237347">
    <property type="component" value="Unassembled WGS sequence"/>
</dbReference>
<feature type="transmembrane region" description="Helical" evidence="5">
    <location>
        <begin position="21"/>
        <end position="49"/>
    </location>
</feature>
<dbReference type="GO" id="GO:0008234">
    <property type="term" value="F:cysteine-type peptidase activity"/>
    <property type="evidence" value="ECO:0007669"/>
    <property type="project" value="InterPro"/>
</dbReference>
<sequence>MTVICGKSGKRGKRRHQKISLLNFLTCGLSHLSRATISPVILFSALYAIKIMLLPQQENSFDCGLFLLHYLELFLAEAPVNFSPFKIIKSSKFLDVNWFPPAEASLKRTLIQKLISVLLKHRSPEVSSAACSDEDGPSEFPENNKSETGVEFLSQRCSPAIAPQGNLSSSQAGQGIEMTVLSVSSISSQCVNDTGLLDVNWFPPAEASLKRTLIQKLISVLLKHRSPEVSSAACSDEDGPSEFPENNKSETGVEFLSQRCSPAIAPQGNLSSSQAGQGIEMTVLSVSSISSQCVNDTGLVLKEFLESGATAGSLLGRLPSFDQSSSYYHLNGPTEEDAENSDHFVFLPSGDTGFQQMVGIIPQESSIPYSSRDLGMESSYNLGISMHTQHDNVVDSSPETLSCASDDSDVGIIENCLVRENVGTSQREETDDQRRLSAANMECLADSVLLDAFAVEGSEDPDKMYDGNENNDGLPSHQENSDILLHQDSDIMGNGEVACDNVQIGDDQIAETHEQQPAKELIMGNGEVACDNVQEIGDDQIAETHEEQPAKELIMGKGEVACDSVQEIGEDQIAETHEQQPAKELIMGNGEVACDSVQEIGEDQIAETHEQQPAKELIMGKGEVACDTVQEIGDDQIAETHEQQPAKELIMGKGEVACDTVQEIGDDQIAETNEQQPAKELIIGNGVACDNVQEIVDDQIVETHEQQPAKELIMGNGEVACDNVQEIVDDQIAETHEQQPAKELIVGNGEVACDKLQEISDDHIADTHEQPPAKKPRLISPLEGEGNLTII</sequence>
<evidence type="ECO:0000259" key="6">
    <source>
        <dbReference type="Pfam" id="PF02902"/>
    </source>
</evidence>
<comment type="caution">
    <text evidence="7">The sequence shown here is derived from an EMBL/GenBank/DDBJ whole genome shotgun (WGS) entry which is preliminary data.</text>
</comment>
<keyword evidence="5" id="KW-0812">Transmembrane</keyword>
<feature type="region of interest" description="Disordered" evidence="4">
    <location>
        <begin position="459"/>
        <end position="479"/>
    </location>
</feature>
<evidence type="ECO:0000256" key="1">
    <source>
        <dbReference type="ARBA" id="ARBA00005234"/>
    </source>
</evidence>
<gene>
    <name evidence="7" type="primary">ULP2B_2</name>
    <name evidence="7" type="ORF">CFP56_008959</name>
</gene>
<dbReference type="Gene3D" id="1.10.418.20">
    <property type="match status" value="1"/>
</dbReference>
<protein>
    <submittedName>
        <fullName evidence="7">Ubiquitin-like-specific protease 2b</fullName>
    </submittedName>
</protein>
<name>A0AAW0L422_QUESU</name>
<dbReference type="PANTHER" id="PTHR47764">
    <property type="entry name" value="UBIQUITIN-LIKE-SPECIFIC PROTEASE 2B-RELATED"/>
    <property type="match status" value="1"/>
</dbReference>
<dbReference type="InterPro" id="IPR003653">
    <property type="entry name" value="Peptidase_C48_C"/>
</dbReference>
<evidence type="ECO:0000256" key="5">
    <source>
        <dbReference type="SAM" id="Phobius"/>
    </source>
</evidence>
<evidence type="ECO:0000256" key="2">
    <source>
        <dbReference type="ARBA" id="ARBA00022670"/>
    </source>
</evidence>
<proteinExistence type="inferred from homology"/>
<dbReference type="AlphaFoldDB" id="A0AAW0L422"/>
<organism evidence="7 8">
    <name type="scientific">Quercus suber</name>
    <name type="common">Cork oak</name>
    <dbReference type="NCBI Taxonomy" id="58331"/>
    <lineage>
        <taxon>Eukaryota</taxon>
        <taxon>Viridiplantae</taxon>
        <taxon>Streptophyta</taxon>
        <taxon>Embryophyta</taxon>
        <taxon>Tracheophyta</taxon>
        <taxon>Spermatophyta</taxon>
        <taxon>Magnoliopsida</taxon>
        <taxon>eudicotyledons</taxon>
        <taxon>Gunneridae</taxon>
        <taxon>Pentapetalae</taxon>
        <taxon>rosids</taxon>
        <taxon>fabids</taxon>
        <taxon>Fagales</taxon>
        <taxon>Fagaceae</taxon>
        <taxon>Quercus</taxon>
    </lineage>
</organism>
<evidence type="ECO:0000313" key="7">
    <source>
        <dbReference type="EMBL" id="KAK7845738.1"/>
    </source>
</evidence>
<evidence type="ECO:0000256" key="4">
    <source>
        <dbReference type="SAM" id="MobiDB-lite"/>
    </source>
</evidence>
<dbReference type="EMBL" id="PKMF04000165">
    <property type="protein sequence ID" value="KAK7845738.1"/>
    <property type="molecule type" value="Genomic_DNA"/>
</dbReference>
<reference evidence="7 8" key="1">
    <citation type="journal article" date="2018" name="Sci. Data">
        <title>The draft genome sequence of cork oak.</title>
        <authorList>
            <person name="Ramos A.M."/>
            <person name="Usie A."/>
            <person name="Barbosa P."/>
            <person name="Barros P.M."/>
            <person name="Capote T."/>
            <person name="Chaves I."/>
            <person name="Simoes F."/>
            <person name="Abreu I."/>
            <person name="Carrasquinho I."/>
            <person name="Faro C."/>
            <person name="Guimaraes J.B."/>
            <person name="Mendonca D."/>
            <person name="Nobrega F."/>
            <person name="Rodrigues L."/>
            <person name="Saibo N.J.M."/>
            <person name="Varela M.C."/>
            <person name="Egas C."/>
            <person name="Matos J."/>
            <person name="Miguel C.M."/>
            <person name="Oliveira M.M."/>
            <person name="Ricardo C.P."/>
            <person name="Goncalves S."/>
        </authorList>
    </citation>
    <scope>NUCLEOTIDE SEQUENCE [LARGE SCALE GENOMIC DNA]</scope>
    <source>
        <strain evidence="8">cv. HL8</strain>
    </source>
</reference>
<keyword evidence="5" id="KW-1133">Transmembrane helix</keyword>
<dbReference type="InterPro" id="IPR038765">
    <property type="entry name" value="Papain-like_cys_pep_sf"/>
</dbReference>
<keyword evidence="2 7" id="KW-0645">Protease</keyword>
<evidence type="ECO:0000256" key="3">
    <source>
        <dbReference type="ARBA" id="ARBA00022801"/>
    </source>
</evidence>
<feature type="domain" description="Ubiquitin-like protease family profile" evidence="6">
    <location>
        <begin position="51"/>
        <end position="96"/>
    </location>
</feature>